<dbReference type="Pfam" id="PF13579">
    <property type="entry name" value="Glyco_trans_4_4"/>
    <property type="match status" value="1"/>
</dbReference>
<dbReference type="PANTHER" id="PTHR12526:SF622">
    <property type="entry name" value="GLYCOSYLTRANSFERASE (GROUP I)"/>
    <property type="match status" value="1"/>
</dbReference>
<dbReference type="Gene3D" id="3.40.50.2000">
    <property type="entry name" value="Glycogen Phosphorylase B"/>
    <property type="match status" value="2"/>
</dbReference>
<evidence type="ECO:0000313" key="3">
    <source>
        <dbReference type="Proteomes" id="UP000814385"/>
    </source>
</evidence>
<evidence type="ECO:0000313" key="2">
    <source>
        <dbReference type="EMBL" id="MCG6658041.1"/>
    </source>
</evidence>
<dbReference type="PANTHER" id="PTHR12526">
    <property type="entry name" value="GLYCOSYLTRANSFERASE"/>
    <property type="match status" value="1"/>
</dbReference>
<dbReference type="Proteomes" id="UP000814385">
    <property type="component" value="Unassembled WGS sequence"/>
</dbReference>
<comment type="caution">
    <text evidence="2">The sequence shown here is derived from an EMBL/GenBank/DDBJ whole genome shotgun (WGS) entry which is preliminary data.</text>
</comment>
<dbReference type="EMBL" id="JABFUC010000007">
    <property type="protein sequence ID" value="MCG6658041.1"/>
    <property type="molecule type" value="Genomic_DNA"/>
</dbReference>
<dbReference type="CDD" id="cd03794">
    <property type="entry name" value="GT4_WbuB-like"/>
    <property type="match status" value="1"/>
</dbReference>
<organism evidence="2 3">
    <name type="scientific">Billgrantia campisalis</name>
    <dbReference type="NCBI Taxonomy" id="74661"/>
    <lineage>
        <taxon>Bacteria</taxon>
        <taxon>Pseudomonadati</taxon>
        <taxon>Pseudomonadota</taxon>
        <taxon>Gammaproteobacteria</taxon>
        <taxon>Oceanospirillales</taxon>
        <taxon>Halomonadaceae</taxon>
        <taxon>Billgrantia</taxon>
    </lineage>
</organism>
<protein>
    <submittedName>
        <fullName evidence="2">Glycosyltransferase family 4 protein</fullName>
    </submittedName>
</protein>
<accession>A0ABS9P8E9</accession>
<evidence type="ECO:0000259" key="1">
    <source>
        <dbReference type="Pfam" id="PF13579"/>
    </source>
</evidence>
<keyword evidence="3" id="KW-1185">Reference proteome</keyword>
<gene>
    <name evidence="2" type="ORF">HOP52_09770</name>
</gene>
<name>A0ABS9P8E9_9GAMM</name>
<proteinExistence type="predicted"/>
<feature type="domain" description="Glycosyltransferase subfamily 4-like N-terminal" evidence="1">
    <location>
        <begin position="24"/>
        <end position="191"/>
    </location>
</feature>
<sequence length="404" mass="44211">MTAPLRLLLLGFHYPPDISAGAFRAQALVEALARRLPEGSELLVLTTLPNRYTAGRDAVPEVETQAGGKVTIRRLPVAGGAGGMAAQALAFLRYARHANALTRHGSYDLVIATSSRLMTAVLGRWIARRSNARLYQDIRDNFVDNLPHVLPLGAGHLLAPLFARLERWSLEKADCLNLVSRGFGDYFQARYPRLAISWHTNGIDPLFLEASGSVRFPSNPGHRQGQPLRVLYAGNLGAGQGIERILPALAERLAGRVEFRVIGAGGRRQRLCSELSARGLTNVQVENPVPRSRLPAAYAEADVLFLHLNMLPSLEAVLPSKLFEYAATGRPIWAGLSGFPAGFVENEIDNAALFPPGDVEAALDALGRLEICFRPRLRFVARWRRDTIMQAMADDLMALVTDDT</sequence>
<dbReference type="SUPFAM" id="SSF53756">
    <property type="entry name" value="UDP-Glycosyltransferase/glycogen phosphorylase"/>
    <property type="match status" value="1"/>
</dbReference>
<reference evidence="2 3" key="1">
    <citation type="submission" date="2020-05" db="EMBL/GenBank/DDBJ databases">
        <title>Comparative genomic analysis of denitrifying bacteria from Halomonas genus.</title>
        <authorList>
            <person name="Wang L."/>
            <person name="Shao Z."/>
        </authorList>
    </citation>
    <scope>NUCLEOTIDE SEQUENCE [LARGE SCALE GENOMIC DNA]</scope>
    <source>
        <strain evidence="2 3">A4</strain>
    </source>
</reference>
<dbReference type="InterPro" id="IPR028098">
    <property type="entry name" value="Glyco_trans_4-like_N"/>
</dbReference>
<dbReference type="Pfam" id="PF13692">
    <property type="entry name" value="Glyco_trans_1_4"/>
    <property type="match status" value="1"/>
</dbReference>